<keyword evidence="8" id="KW-0868">Chloride</keyword>
<proteinExistence type="predicted"/>
<evidence type="ECO:0000256" key="1">
    <source>
        <dbReference type="ARBA" id="ARBA00004141"/>
    </source>
</evidence>
<feature type="transmembrane region" description="Helical" evidence="10">
    <location>
        <begin position="264"/>
        <end position="286"/>
    </location>
</feature>
<keyword evidence="7" id="KW-0869">Chloride channel</keyword>
<feature type="transmembrane region" description="Helical" evidence="10">
    <location>
        <begin position="232"/>
        <end position="252"/>
    </location>
</feature>
<reference evidence="12" key="2">
    <citation type="submission" date="2023-01" db="EMBL/GenBank/DDBJ databases">
        <title>Human gut microbiome strain richness.</title>
        <authorList>
            <person name="Chen-Liaw A."/>
        </authorList>
    </citation>
    <scope>NUCLEOTIDE SEQUENCE</scope>
    <source>
        <strain evidence="12">1001095st1_G4_1001095IJ_161003</strain>
    </source>
</reference>
<evidence type="ECO:0000313" key="11">
    <source>
        <dbReference type="EMBL" id="KEO46706.1"/>
    </source>
</evidence>
<feature type="transmembrane region" description="Helical" evidence="10">
    <location>
        <begin position="195"/>
        <end position="212"/>
    </location>
</feature>
<name>A0A074JF14_STRSL</name>
<comment type="subcellular location">
    <subcellularLocation>
        <location evidence="1">Membrane</location>
        <topology evidence="1">Multi-pass membrane protein</topology>
    </subcellularLocation>
</comment>
<feature type="transmembrane region" description="Helical" evidence="10">
    <location>
        <begin position="298"/>
        <end position="322"/>
    </location>
</feature>
<dbReference type="InterPro" id="IPR014743">
    <property type="entry name" value="Cl-channel_core"/>
</dbReference>
<evidence type="ECO:0000256" key="9">
    <source>
        <dbReference type="ARBA" id="ARBA00023303"/>
    </source>
</evidence>
<evidence type="ECO:0000313" key="13">
    <source>
        <dbReference type="Proteomes" id="UP000027855"/>
    </source>
</evidence>
<dbReference type="PANTHER" id="PTHR43427:SF6">
    <property type="entry name" value="CHLORIDE CHANNEL PROTEIN CLC-E"/>
    <property type="match status" value="1"/>
</dbReference>
<dbReference type="PANTHER" id="PTHR43427">
    <property type="entry name" value="CHLORIDE CHANNEL PROTEIN CLC-E"/>
    <property type="match status" value="1"/>
</dbReference>
<evidence type="ECO:0000256" key="8">
    <source>
        <dbReference type="ARBA" id="ARBA00023214"/>
    </source>
</evidence>
<feature type="transmembrane region" description="Helical" evidence="10">
    <location>
        <begin position="68"/>
        <end position="85"/>
    </location>
</feature>
<keyword evidence="4 10" id="KW-1133">Transmembrane helix</keyword>
<dbReference type="AlphaFoldDB" id="A0A074JF14"/>
<feature type="transmembrane region" description="Helical" evidence="10">
    <location>
        <begin position="20"/>
        <end position="48"/>
    </location>
</feature>
<dbReference type="GO" id="GO:0034707">
    <property type="term" value="C:chloride channel complex"/>
    <property type="evidence" value="ECO:0007669"/>
    <property type="project" value="UniProtKB-KW"/>
</dbReference>
<dbReference type="Proteomes" id="UP000027855">
    <property type="component" value="Unassembled WGS sequence"/>
</dbReference>
<dbReference type="Pfam" id="PF00654">
    <property type="entry name" value="Voltage_CLC"/>
    <property type="match status" value="1"/>
</dbReference>
<dbReference type="RefSeq" id="WP_037600559.1">
    <property type="nucleotide sequence ID" value="NZ_JADOZZ010000003.1"/>
</dbReference>
<evidence type="ECO:0000256" key="2">
    <source>
        <dbReference type="ARBA" id="ARBA00022448"/>
    </source>
</evidence>
<keyword evidence="3 10" id="KW-0812">Transmembrane</keyword>
<dbReference type="PRINTS" id="PR00762">
    <property type="entry name" value="CLCHANNEL"/>
</dbReference>
<keyword evidence="9" id="KW-0407">Ion channel</keyword>
<evidence type="ECO:0000256" key="10">
    <source>
        <dbReference type="SAM" id="Phobius"/>
    </source>
</evidence>
<dbReference type="Proteomes" id="UP001210204">
    <property type="component" value="Unassembled WGS sequence"/>
</dbReference>
<sequence>MIARGIKPITSLPKSTRLSLAVFGTGIASGLVGILCHYLLEFIQILVFGNDKSNLLSQFNSVSPFRRFAVLLVVGVLASLFWYFLQRRVSLLSISKAKQLIGKKSPNFLGQSLHALMQVAIVGAGSSIGKEGAPRELGALFGGNLSKALHLDIVDRQLLIACGAGAGLAAVYQVPFASTLFVLETLGVAWKSKNIIIILVTTYLSAYCARPIVGKEAMYQVGKVSSDPASLIQVIVLVLVITPLAMMFSFLAKKASKSRITDKRILWTMPLSYIVLGGIAAFYPLIMGNGQVLAQWLFLGGVSAYLSLILVVKGLVVCLLLWAGSYGGTLTPSFTLGAGTGFLLTSCLETLGFSLNPTLGMLLGATVFLGITLDAPLTGIALVLGFTGQGGLVAVPLILASLLSRILKNRWKKKQ</sequence>
<dbReference type="InterPro" id="IPR050368">
    <property type="entry name" value="ClC-type_chloride_channel"/>
</dbReference>
<keyword evidence="6 10" id="KW-0472">Membrane</keyword>
<accession>A0A074JF14</accession>
<evidence type="ECO:0000256" key="4">
    <source>
        <dbReference type="ARBA" id="ARBA00022989"/>
    </source>
</evidence>
<evidence type="ECO:0000256" key="6">
    <source>
        <dbReference type="ARBA" id="ARBA00023136"/>
    </source>
</evidence>
<keyword evidence="2" id="KW-0813">Transport</keyword>
<dbReference type="GO" id="GO:0005254">
    <property type="term" value="F:chloride channel activity"/>
    <property type="evidence" value="ECO:0007669"/>
    <property type="project" value="UniProtKB-KW"/>
</dbReference>
<protein>
    <submittedName>
        <fullName evidence="12">Chloride channel protein</fullName>
    </submittedName>
    <submittedName>
        <fullName evidence="11">Voltage-gated chloride channel</fullName>
    </submittedName>
</protein>
<feature type="transmembrane region" description="Helical" evidence="10">
    <location>
        <begin position="375"/>
        <end position="403"/>
    </location>
</feature>
<evidence type="ECO:0000256" key="5">
    <source>
        <dbReference type="ARBA" id="ARBA00023065"/>
    </source>
</evidence>
<reference evidence="11 13" key="1">
    <citation type="submission" date="2014-04" db="EMBL/GenBank/DDBJ databases">
        <title>Variable characteristics of bacteriocin-producing Streptococcus salivarius strains isolated from Malaysian subjects.</title>
        <authorList>
            <person name="Philip K."/>
            <person name="Barbour A."/>
        </authorList>
    </citation>
    <scope>NUCLEOTIDE SEQUENCE [LARGE SCALE GENOMIC DNA]</scope>
    <source>
        <strain evidence="11 13">NU10</strain>
    </source>
</reference>
<dbReference type="SUPFAM" id="SSF81340">
    <property type="entry name" value="Clc chloride channel"/>
    <property type="match status" value="1"/>
</dbReference>
<comment type="caution">
    <text evidence="11">The sequence shown here is derived from an EMBL/GenBank/DDBJ whole genome shotgun (WGS) entry which is preliminary data.</text>
</comment>
<dbReference type="EMBL" id="JAQMJT010000002">
    <property type="protein sequence ID" value="MDB8613256.1"/>
    <property type="molecule type" value="Genomic_DNA"/>
</dbReference>
<keyword evidence="5" id="KW-0406">Ion transport</keyword>
<dbReference type="InterPro" id="IPR001807">
    <property type="entry name" value="ClC"/>
</dbReference>
<organism evidence="11 13">
    <name type="scientific">Streptococcus salivarius</name>
    <dbReference type="NCBI Taxonomy" id="1304"/>
    <lineage>
        <taxon>Bacteria</taxon>
        <taxon>Bacillati</taxon>
        <taxon>Bacillota</taxon>
        <taxon>Bacilli</taxon>
        <taxon>Lactobacillales</taxon>
        <taxon>Streptococcaceae</taxon>
        <taxon>Streptococcus</taxon>
    </lineage>
</organism>
<evidence type="ECO:0000256" key="3">
    <source>
        <dbReference type="ARBA" id="ARBA00022692"/>
    </source>
</evidence>
<dbReference type="Gene3D" id="1.10.3080.10">
    <property type="entry name" value="Clc chloride channel"/>
    <property type="match status" value="1"/>
</dbReference>
<dbReference type="EMBL" id="JJMT01000004">
    <property type="protein sequence ID" value="KEO46706.1"/>
    <property type="molecule type" value="Genomic_DNA"/>
</dbReference>
<evidence type="ECO:0000313" key="12">
    <source>
        <dbReference type="EMBL" id="MDB8613256.1"/>
    </source>
</evidence>
<gene>
    <name evidence="11" type="ORF">DL07_08285</name>
    <name evidence="12" type="ORF">PNU26_02410</name>
</gene>
<evidence type="ECO:0000256" key="7">
    <source>
        <dbReference type="ARBA" id="ARBA00023173"/>
    </source>
</evidence>